<protein>
    <submittedName>
        <fullName evidence="1">Cyclase family protein</fullName>
    </submittedName>
</protein>
<gene>
    <name evidence="1" type="ORF">KO481_42175</name>
</gene>
<dbReference type="Gene3D" id="3.50.30.50">
    <property type="entry name" value="Putative cyclase"/>
    <property type="match status" value="1"/>
</dbReference>
<dbReference type="PANTHER" id="PTHR34861:SF10">
    <property type="entry name" value="CYCLASE"/>
    <property type="match status" value="1"/>
</dbReference>
<keyword evidence="2" id="KW-1185">Reference proteome</keyword>
<dbReference type="PANTHER" id="PTHR34861">
    <property type="match status" value="1"/>
</dbReference>
<dbReference type="EMBL" id="JAHKNI010000030">
    <property type="protein sequence ID" value="MBU3068112.1"/>
    <property type="molecule type" value="Genomic_DNA"/>
</dbReference>
<evidence type="ECO:0000313" key="1">
    <source>
        <dbReference type="EMBL" id="MBU3068112.1"/>
    </source>
</evidence>
<dbReference type="InterPro" id="IPR037175">
    <property type="entry name" value="KFase_sf"/>
</dbReference>
<dbReference type="RefSeq" id="WP_215924300.1">
    <property type="nucleotide sequence ID" value="NZ_JAHKNI010000030.1"/>
</dbReference>
<dbReference type="Proteomes" id="UP000733379">
    <property type="component" value="Unassembled WGS sequence"/>
</dbReference>
<dbReference type="InterPro" id="IPR007325">
    <property type="entry name" value="KFase/CYL"/>
</dbReference>
<sequence>MTAPETTTTDRLLAALAGGLEIVDLAQPLANGMPCSPNHPGFRMALARRHGDVVRADGGSSASEIITTGGHVGTHIDALAHVSQDGLLHGGRDSAEAQRGGVFSVHGIDSVAPMVCGAVLLDIAALHGVDCLPAGHGITAAELTAAARRAGAEPAAGEVCLINTGWSRWWHDPEAYLGFSTGVPGVTTDAAQWLVAKGIRAAGTDTTAFEQIPAGRGHTIMPVHRIMLVDGGVHIVENMRFDGLAGCTAAKFGFVLAPLKILGGTGSPVRPLALLGR</sequence>
<dbReference type="SUPFAM" id="SSF102198">
    <property type="entry name" value="Putative cyclase"/>
    <property type="match status" value="1"/>
</dbReference>
<evidence type="ECO:0000313" key="2">
    <source>
        <dbReference type="Proteomes" id="UP000733379"/>
    </source>
</evidence>
<dbReference type="Pfam" id="PF04199">
    <property type="entry name" value="Cyclase"/>
    <property type="match status" value="1"/>
</dbReference>
<organism evidence="1 2">
    <name type="scientific">Nocardia albiluteola</name>
    <dbReference type="NCBI Taxonomy" id="2842303"/>
    <lineage>
        <taxon>Bacteria</taxon>
        <taxon>Bacillati</taxon>
        <taxon>Actinomycetota</taxon>
        <taxon>Actinomycetes</taxon>
        <taxon>Mycobacteriales</taxon>
        <taxon>Nocardiaceae</taxon>
        <taxon>Nocardia</taxon>
    </lineage>
</organism>
<name>A0ABS6BCU8_9NOCA</name>
<reference evidence="1 2" key="1">
    <citation type="submission" date="2021-06" db="EMBL/GenBank/DDBJ databases">
        <title>Actinomycetes sequencing.</title>
        <authorList>
            <person name="Shan Q."/>
        </authorList>
    </citation>
    <scope>NUCLEOTIDE SEQUENCE [LARGE SCALE GENOMIC DNA]</scope>
    <source>
        <strain evidence="1 2">NEAU-G5</strain>
    </source>
</reference>
<comment type="caution">
    <text evidence="1">The sequence shown here is derived from an EMBL/GenBank/DDBJ whole genome shotgun (WGS) entry which is preliminary data.</text>
</comment>
<proteinExistence type="predicted"/>
<accession>A0ABS6BCU8</accession>